<keyword evidence="2" id="KW-1185">Reference proteome</keyword>
<dbReference type="AlphaFoldDB" id="A0AAE1I288"/>
<evidence type="ECO:0000313" key="2">
    <source>
        <dbReference type="Proteomes" id="UP001219518"/>
    </source>
</evidence>
<gene>
    <name evidence="1" type="ORF">KUF71_024932</name>
</gene>
<organism evidence="1 2">
    <name type="scientific">Frankliniella fusca</name>
    <dbReference type="NCBI Taxonomy" id="407009"/>
    <lineage>
        <taxon>Eukaryota</taxon>
        <taxon>Metazoa</taxon>
        <taxon>Ecdysozoa</taxon>
        <taxon>Arthropoda</taxon>
        <taxon>Hexapoda</taxon>
        <taxon>Insecta</taxon>
        <taxon>Pterygota</taxon>
        <taxon>Neoptera</taxon>
        <taxon>Paraneoptera</taxon>
        <taxon>Thysanoptera</taxon>
        <taxon>Terebrantia</taxon>
        <taxon>Thripoidea</taxon>
        <taxon>Thripidae</taxon>
        <taxon>Frankliniella</taxon>
    </lineage>
</organism>
<proteinExistence type="predicted"/>
<reference evidence="1" key="1">
    <citation type="submission" date="2021-07" db="EMBL/GenBank/DDBJ databases">
        <authorList>
            <person name="Catto M.A."/>
            <person name="Jacobson A."/>
            <person name="Kennedy G."/>
            <person name="Labadie P."/>
            <person name="Hunt B.G."/>
            <person name="Srinivasan R."/>
        </authorList>
    </citation>
    <scope>NUCLEOTIDE SEQUENCE</scope>
    <source>
        <strain evidence="1">PL_HMW_Pooled</strain>
        <tissue evidence="1">Head</tissue>
    </source>
</reference>
<sequence>MECILEYSVSVNKNNTLEPPATDAHLKSASLGDGKPNGIINGVADAVHLKGVKNGFSNGDSRDTHGETFSGFSYGCITSNVCSSLSNGMYKVVSNGLHEKSVVPMNESLKRAENGEGAATKLLGVNGGIAVSGS</sequence>
<accession>A0AAE1I288</accession>
<reference evidence="1" key="2">
    <citation type="journal article" date="2023" name="BMC Genomics">
        <title>Pest status, molecular evolution, and epigenetic factors derived from the genome assembly of Frankliniella fusca, a thysanopteran phytovirus vector.</title>
        <authorList>
            <person name="Catto M.A."/>
            <person name="Labadie P.E."/>
            <person name="Jacobson A.L."/>
            <person name="Kennedy G.G."/>
            <person name="Srinivasan R."/>
            <person name="Hunt B.G."/>
        </authorList>
    </citation>
    <scope>NUCLEOTIDE SEQUENCE</scope>
    <source>
        <strain evidence="1">PL_HMW_Pooled</strain>
    </source>
</reference>
<evidence type="ECO:0000313" key="1">
    <source>
        <dbReference type="EMBL" id="KAK3931020.1"/>
    </source>
</evidence>
<dbReference type="Proteomes" id="UP001219518">
    <property type="component" value="Unassembled WGS sequence"/>
</dbReference>
<protein>
    <submittedName>
        <fullName evidence="1">Chromodomain-helicase-DNA-binding protein 8</fullName>
    </submittedName>
</protein>
<name>A0AAE1I288_9NEOP</name>
<comment type="caution">
    <text evidence="1">The sequence shown here is derived from an EMBL/GenBank/DDBJ whole genome shotgun (WGS) entry which is preliminary data.</text>
</comment>
<dbReference type="EMBL" id="JAHWGI010001416">
    <property type="protein sequence ID" value="KAK3931020.1"/>
    <property type="molecule type" value="Genomic_DNA"/>
</dbReference>